<dbReference type="Proteomes" id="UP000694863">
    <property type="component" value="Unplaced"/>
</dbReference>
<evidence type="ECO:0000313" key="1">
    <source>
        <dbReference type="Proteomes" id="UP000694863"/>
    </source>
</evidence>
<name>A0AC55CQB7_ECHTE</name>
<dbReference type="RefSeq" id="XP_045141728.1">
    <property type="nucleotide sequence ID" value="XM_045285793.1"/>
</dbReference>
<accession>A0AC55CQB7</accession>
<sequence>MEKFELLHNVNENGPRGGKCGHGSGGCWLFTCKIGPQGSRPITVEVIEHLERLALVDFGSRKAVAQLEKAIAFANRLHAVHTDGVEPMESVLEDRCLYLRSDDVKEGNCVEKLLQNFHRVVEEYFVALPGNISLAKLEDKEPSQGHKGSNL</sequence>
<gene>
    <name evidence="2" type="primary">LOC105979475</name>
</gene>
<evidence type="ECO:0000313" key="2">
    <source>
        <dbReference type="RefSeq" id="XP_045141728.1"/>
    </source>
</evidence>
<protein>
    <submittedName>
        <fullName evidence="2">Glutamyl-tRNA(Gln) amidotransferase subunit C, mitochondrial-like</fullName>
    </submittedName>
</protein>
<reference evidence="2" key="1">
    <citation type="submission" date="2025-08" db="UniProtKB">
        <authorList>
            <consortium name="RefSeq"/>
        </authorList>
    </citation>
    <scope>IDENTIFICATION</scope>
</reference>
<keyword evidence="1" id="KW-1185">Reference proteome</keyword>
<proteinExistence type="predicted"/>
<organism evidence="1 2">
    <name type="scientific">Echinops telfairi</name>
    <name type="common">Lesser hedgehog tenrec</name>
    <dbReference type="NCBI Taxonomy" id="9371"/>
    <lineage>
        <taxon>Eukaryota</taxon>
        <taxon>Metazoa</taxon>
        <taxon>Chordata</taxon>
        <taxon>Craniata</taxon>
        <taxon>Vertebrata</taxon>
        <taxon>Euteleostomi</taxon>
        <taxon>Mammalia</taxon>
        <taxon>Eutheria</taxon>
        <taxon>Afrotheria</taxon>
        <taxon>Tenrecidae</taxon>
        <taxon>Tenrecinae</taxon>
        <taxon>Echinops</taxon>
    </lineage>
</organism>